<dbReference type="Gene3D" id="1.20.930.10">
    <property type="entry name" value="Conserved domain common to transcription factors TFIIS, elongin A, CRSP70"/>
    <property type="match status" value="1"/>
</dbReference>
<protein>
    <submittedName>
        <fullName evidence="6 8">Serine/threonine-protein phosphatase 1 regulatory subunit 10</fullName>
    </submittedName>
</protein>
<name>A0A2S2PYQ7_9HEMI</name>
<dbReference type="PROSITE" id="PS50103">
    <property type="entry name" value="ZF_C3H1"/>
    <property type="match status" value="1"/>
</dbReference>
<feature type="region of interest" description="Disordered" evidence="3">
    <location>
        <begin position="880"/>
        <end position="992"/>
    </location>
</feature>
<feature type="compositionally biased region" description="Gly residues" evidence="3">
    <location>
        <begin position="940"/>
        <end position="949"/>
    </location>
</feature>
<feature type="compositionally biased region" description="Basic and acidic residues" evidence="3">
    <location>
        <begin position="316"/>
        <end position="330"/>
    </location>
</feature>
<reference evidence="8" key="2">
    <citation type="submission" date="2025-04" db="UniProtKB">
        <authorList>
            <consortium name="RefSeq"/>
        </authorList>
    </citation>
    <scope>IDENTIFICATION</scope>
    <source>
        <tissue evidence="8">Whole body</tissue>
    </source>
</reference>
<dbReference type="GO" id="GO:0000785">
    <property type="term" value="C:chromatin"/>
    <property type="evidence" value="ECO:0007669"/>
    <property type="project" value="TreeGrafter"/>
</dbReference>
<keyword evidence="1" id="KW-0539">Nucleus</keyword>
<keyword evidence="7" id="KW-1185">Reference proteome</keyword>
<dbReference type="GO" id="GO:0005634">
    <property type="term" value="C:nucleus"/>
    <property type="evidence" value="ECO:0007669"/>
    <property type="project" value="UniProtKB-SubCell"/>
</dbReference>
<keyword evidence="2" id="KW-0863">Zinc-finger</keyword>
<sequence>MPPIDPMQLLNCLKVLLNEDTGGLKGPPEAMQISRLMAKFSKKIVSKSLYVFILKESTPHLLNIFMDAGGWNLVYNWLKDAVETDHIVLIQDLLKIFHIVPVTMERLKANGGPKLVKKLSKTHIDQEVKTLAQQLVEKWLKVVKTEQWHSMMSEKESLIKQDSSDNIKSDPVIHTILNAPKIDSGASSESTSDNISIDTKTKIDKTKGKIENEKVRLKKDKVNTNLKVKDDIEKIREKPKIEKEKIKDKIKDDSDDAKEKKRRLKDKNGNPFLRIIGEMTDEKSDEDKKIENSNLNLSKHASRRKQNLKNVSSGEKPVKVKLLNDSKKYNSDSNSGSDSKKEIRPLPPPAPKPKLPESKTILEKKNYSIHIEKKEYVGEKKPTVKTFKSKFRSIGLEEQPPPPPKSKAQSKKVTKNLAPLSLPKVEKRSLSPSSDSPNEKKLKSSSPSDSKKLPPNIQESGLFMDAVLNVINSAPKITKKRKPKTEAIKKNQDSQLTTPLSPSHLSSKLEISSPPKSPVHSPSTLDLDSLTTPQSNNDESLSFSETAMSSDYVPLLTENNTNDVVPDHMISEPITKEEPIIEKPPQLKFYRDTLLDASSESFNTDEKDETIEDKMSADESTKINDVDNKDGLRSVLVYVRNKSSKKSVSWRQENDLVQVSYFEHDETERVNVTKNFKAMEMHERDVERQNFIAVRKLNANDKMEPKIPWRYLDDSLLVDIPEEPGKEKIEPGSGSQEKKKQTLREQSILPTIYFSRNMIPDSPAEPDQMEIVPYSEPLNIPLEDMSGDTAPIYNYVNTVWPEPKGDQPHIVDFPLGMNNMMTVPNMMLPQPQFPGYGNNQMNWGMTPENMMGMGPPTNNIFIPPNQIMMNNQMYMGDQLPQQPQSIQSQQQQSAQPQHHQVPVQEDQWMGPPGPPMQHDQHWGQHQPPNNNGPPSHFERGGGGSGGGSRGHTRWDNPRGGNYDSYRGKMNRNNQRGNRGGPYNRRGGHPGNGRAGRLCKYYSKQGFCKTSNCAFLHSKG</sequence>
<comment type="subcellular location">
    <subcellularLocation>
        <location evidence="1">Nucleus</location>
    </subcellularLocation>
</comment>
<feature type="domain" description="TFIIS N-terminal" evidence="5">
    <location>
        <begin position="72"/>
        <end position="146"/>
    </location>
</feature>
<dbReference type="InterPro" id="IPR017923">
    <property type="entry name" value="TFIIS_N"/>
</dbReference>
<evidence type="ECO:0000256" key="2">
    <source>
        <dbReference type="PROSITE-ProRule" id="PRU00723"/>
    </source>
</evidence>
<feature type="zinc finger region" description="C3H1-type" evidence="2">
    <location>
        <begin position="992"/>
        <end position="1019"/>
    </location>
</feature>
<evidence type="ECO:0000313" key="6">
    <source>
        <dbReference type="EMBL" id="MBY70656.1"/>
    </source>
</evidence>
<dbReference type="Pfam" id="PF08711">
    <property type="entry name" value="Med26"/>
    <property type="match status" value="1"/>
</dbReference>
<dbReference type="AlphaFoldDB" id="A0A2S2PYQ7"/>
<organism evidence="6">
    <name type="scientific">Sipha flava</name>
    <name type="common">yellow sugarcane aphid</name>
    <dbReference type="NCBI Taxonomy" id="143950"/>
    <lineage>
        <taxon>Eukaryota</taxon>
        <taxon>Metazoa</taxon>
        <taxon>Ecdysozoa</taxon>
        <taxon>Arthropoda</taxon>
        <taxon>Hexapoda</taxon>
        <taxon>Insecta</taxon>
        <taxon>Pterygota</taxon>
        <taxon>Neoptera</taxon>
        <taxon>Paraneoptera</taxon>
        <taxon>Hemiptera</taxon>
        <taxon>Sternorrhyncha</taxon>
        <taxon>Aphidomorpha</taxon>
        <taxon>Aphidoidea</taxon>
        <taxon>Aphididae</taxon>
        <taxon>Sipha</taxon>
    </lineage>
</organism>
<proteinExistence type="predicted"/>
<keyword evidence="2" id="KW-0479">Metal-binding</keyword>
<feature type="region of interest" description="Disordered" evidence="3">
    <location>
        <begin position="474"/>
        <end position="546"/>
    </location>
</feature>
<dbReference type="RefSeq" id="XP_025423065.1">
    <property type="nucleotide sequence ID" value="XM_025567280.1"/>
</dbReference>
<dbReference type="OrthoDB" id="2138378at2759"/>
<evidence type="ECO:0000313" key="8">
    <source>
        <dbReference type="RefSeq" id="XP_025423065.1"/>
    </source>
</evidence>
<dbReference type="PANTHER" id="PTHR46557">
    <property type="entry name" value="SERINE/THREONINE-PROTEIN PHOSPHATASE 1 REGULATORY SUBUNIT 10-RELATED"/>
    <property type="match status" value="1"/>
</dbReference>
<feature type="region of interest" description="Disordered" evidence="3">
    <location>
        <begin position="246"/>
        <end position="364"/>
    </location>
</feature>
<dbReference type="GO" id="GO:0072357">
    <property type="term" value="C:PTW/PP1 phosphatase complex"/>
    <property type="evidence" value="ECO:0007669"/>
    <property type="project" value="TreeGrafter"/>
</dbReference>
<accession>A0A2S2PYQ7</accession>
<feature type="compositionally biased region" description="Basic and acidic residues" evidence="3">
    <location>
        <begin position="280"/>
        <end position="291"/>
    </location>
</feature>
<gene>
    <name evidence="6" type="primary">ppp1r10</name>
    <name evidence="8" type="synonym">LOC112692567</name>
    <name evidence="6" type="ORF">g.160734</name>
</gene>
<feature type="compositionally biased region" description="Low complexity" evidence="3">
    <location>
        <begin position="496"/>
        <end position="523"/>
    </location>
</feature>
<dbReference type="PANTHER" id="PTHR46557:SF1">
    <property type="entry name" value="SERINE_THREONINE-PROTEIN PHOSPHATASE 1 REGULATORY SUBUNIT 10"/>
    <property type="match status" value="1"/>
</dbReference>
<dbReference type="Proteomes" id="UP000694846">
    <property type="component" value="Unplaced"/>
</dbReference>
<evidence type="ECO:0000259" key="5">
    <source>
        <dbReference type="PROSITE" id="PS51319"/>
    </source>
</evidence>
<feature type="compositionally biased region" description="Basic and acidic residues" evidence="3">
    <location>
        <begin position="354"/>
        <end position="364"/>
    </location>
</feature>
<feature type="compositionally biased region" description="Polar residues" evidence="3">
    <location>
        <begin position="524"/>
        <end position="546"/>
    </location>
</feature>
<feature type="region of interest" description="Disordered" evidence="3">
    <location>
        <begin position="391"/>
        <end position="458"/>
    </location>
</feature>
<dbReference type="SUPFAM" id="SSF47676">
    <property type="entry name" value="Conserved domain common to transcription factors TFIIS, elongin A, CRSP70"/>
    <property type="match status" value="1"/>
</dbReference>
<evidence type="ECO:0000259" key="4">
    <source>
        <dbReference type="PROSITE" id="PS50103"/>
    </source>
</evidence>
<reference evidence="6" key="1">
    <citation type="submission" date="2018-04" db="EMBL/GenBank/DDBJ databases">
        <title>Transcriptome assembly of Sipha flava.</title>
        <authorList>
            <person name="Scully E.D."/>
            <person name="Geib S.M."/>
            <person name="Palmer N.A."/>
            <person name="Koch K."/>
            <person name="Bradshaw J."/>
            <person name="Heng-Moss T."/>
            <person name="Sarath G."/>
        </authorList>
    </citation>
    <scope>NUCLEOTIDE SEQUENCE</scope>
</reference>
<dbReference type="GO" id="GO:0008270">
    <property type="term" value="F:zinc ion binding"/>
    <property type="evidence" value="ECO:0007669"/>
    <property type="project" value="UniProtKB-KW"/>
</dbReference>
<evidence type="ECO:0000313" key="7">
    <source>
        <dbReference type="Proteomes" id="UP000694846"/>
    </source>
</evidence>
<feature type="region of interest" description="Disordered" evidence="3">
    <location>
        <begin position="723"/>
        <end position="742"/>
    </location>
</feature>
<dbReference type="GO" id="GO:0008157">
    <property type="term" value="F:protein phosphatase 1 binding"/>
    <property type="evidence" value="ECO:0007669"/>
    <property type="project" value="TreeGrafter"/>
</dbReference>
<keyword evidence="2" id="KW-0862">Zinc</keyword>
<dbReference type="InterPro" id="IPR035441">
    <property type="entry name" value="TFIIS/LEDGF_dom_sf"/>
</dbReference>
<dbReference type="InterPro" id="IPR000571">
    <property type="entry name" value="Znf_CCCH"/>
</dbReference>
<dbReference type="PROSITE" id="PS51319">
    <property type="entry name" value="TFIIS_N"/>
    <property type="match status" value="1"/>
</dbReference>
<evidence type="ECO:0000256" key="3">
    <source>
        <dbReference type="SAM" id="MobiDB-lite"/>
    </source>
</evidence>
<evidence type="ECO:0000256" key="1">
    <source>
        <dbReference type="PROSITE-ProRule" id="PRU00649"/>
    </source>
</evidence>
<dbReference type="EMBL" id="GGMS01001453">
    <property type="protein sequence ID" value="MBY70656.1"/>
    <property type="molecule type" value="Transcribed_RNA"/>
</dbReference>
<feature type="compositionally biased region" description="Low complexity" evidence="3">
    <location>
        <begin position="970"/>
        <end position="984"/>
    </location>
</feature>
<feature type="domain" description="C3H1-type" evidence="4">
    <location>
        <begin position="992"/>
        <end position="1019"/>
    </location>
</feature>
<feature type="compositionally biased region" description="Low complexity" evidence="3">
    <location>
        <begin position="880"/>
        <end position="904"/>
    </location>
</feature>